<dbReference type="InterPro" id="IPR050155">
    <property type="entry name" value="HAD-like_hydrolase_sf"/>
</dbReference>
<dbReference type="GO" id="GO:0008962">
    <property type="term" value="F:phosphatidylglycerophosphatase activity"/>
    <property type="evidence" value="ECO:0007669"/>
    <property type="project" value="InterPro"/>
</dbReference>
<dbReference type="InterPro" id="IPR023214">
    <property type="entry name" value="HAD_sf"/>
</dbReference>
<reference evidence="1 2" key="1">
    <citation type="journal article" date="2012" name="Int. J. Syst. Evol. Microbiol.">
        <title>Characterization of Tetragenococcus strains from sugar thick juice reveals a novel species, Tetragenococcus osmophilus sp. nov., and divides Tetragenococcus halophilus into two subspecies, T. halophilus subsp. halophilus subsp. nov. and T. halophilus subsp. flandriensis subsp. nov.</title>
        <authorList>
            <person name="Juste A."/>
            <person name="Van Trappen S."/>
            <person name="Verreth C."/>
            <person name="Cleenwerck I."/>
            <person name="De Vos P."/>
            <person name="Lievens B."/>
            <person name="Willems K.A."/>
        </authorList>
    </citation>
    <scope>NUCLEOTIDE SEQUENCE [LARGE SCALE GENOMIC DNA]</scope>
    <source>
        <strain evidence="1 2">LMG 26042</strain>
    </source>
</reference>
<evidence type="ECO:0000313" key="2">
    <source>
        <dbReference type="Proteomes" id="UP000280475"/>
    </source>
</evidence>
<organism evidence="1 2">
    <name type="scientific">Tetragenococcus halophilus</name>
    <name type="common">Pediococcus halophilus</name>
    <dbReference type="NCBI Taxonomy" id="51669"/>
    <lineage>
        <taxon>Bacteria</taxon>
        <taxon>Bacillati</taxon>
        <taxon>Bacillota</taxon>
        <taxon>Bacilli</taxon>
        <taxon>Lactobacillales</taxon>
        <taxon>Enterococcaceae</taxon>
        <taxon>Tetragenococcus</taxon>
    </lineage>
</organism>
<dbReference type="Pfam" id="PF00702">
    <property type="entry name" value="Hydrolase"/>
    <property type="match status" value="1"/>
</dbReference>
<dbReference type="InterPro" id="IPR006549">
    <property type="entry name" value="HAD-SF_hydro_IIIA"/>
</dbReference>
<gene>
    <name evidence="1" type="ORF">C7H83_07435</name>
</gene>
<dbReference type="SUPFAM" id="SSF56784">
    <property type="entry name" value="HAD-like"/>
    <property type="match status" value="1"/>
</dbReference>
<dbReference type="Proteomes" id="UP000280475">
    <property type="component" value="Chromosome"/>
</dbReference>
<dbReference type="InterPro" id="IPR006439">
    <property type="entry name" value="HAD-SF_hydro_IA"/>
</dbReference>
<dbReference type="CDD" id="cd16416">
    <property type="entry name" value="HAD_BsYqeG-like"/>
    <property type="match status" value="1"/>
</dbReference>
<dbReference type="InterPro" id="IPR010021">
    <property type="entry name" value="PGPP1/Gep4"/>
</dbReference>
<proteinExistence type="predicted"/>
<dbReference type="RefSeq" id="WP_103892307.1">
    <property type="nucleotide sequence ID" value="NZ_BSYH01000005.1"/>
</dbReference>
<dbReference type="PANTHER" id="PTHR43434:SF1">
    <property type="entry name" value="PHOSPHOGLYCOLATE PHOSPHATASE"/>
    <property type="match status" value="1"/>
</dbReference>
<dbReference type="InterPro" id="IPR036412">
    <property type="entry name" value="HAD-like_sf"/>
</dbReference>
<dbReference type="GO" id="GO:0008967">
    <property type="term" value="F:phosphoglycolate phosphatase activity"/>
    <property type="evidence" value="ECO:0007669"/>
    <property type="project" value="TreeGrafter"/>
</dbReference>
<dbReference type="NCBIfam" id="TIGR01549">
    <property type="entry name" value="HAD-SF-IA-v1"/>
    <property type="match status" value="1"/>
</dbReference>
<dbReference type="Gene3D" id="3.40.50.1000">
    <property type="entry name" value="HAD superfamily/HAD-like"/>
    <property type="match status" value="1"/>
</dbReference>
<accession>A0A3G5FJ49</accession>
<dbReference type="AlphaFoldDB" id="A0A3G5FJ49"/>
<dbReference type="NCBIfam" id="TIGR01668">
    <property type="entry name" value="YqeG_hyp_ppase"/>
    <property type="match status" value="1"/>
</dbReference>
<dbReference type="EMBL" id="CP027768">
    <property type="protein sequence ID" value="AYW50301.1"/>
    <property type="molecule type" value="Genomic_DNA"/>
</dbReference>
<protein>
    <submittedName>
        <fullName evidence="1">YqeG family HAD IIIA-type phosphatase</fullName>
    </submittedName>
</protein>
<dbReference type="PANTHER" id="PTHR43434">
    <property type="entry name" value="PHOSPHOGLYCOLATE PHOSPHATASE"/>
    <property type="match status" value="1"/>
</dbReference>
<evidence type="ECO:0000313" key="1">
    <source>
        <dbReference type="EMBL" id="AYW50301.1"/>
    </source>
</evidence>
<dbReference type="GO" id="GO:0006281">
    <property type="term" value="P:DNA repair"/>
    <property type="evidence" value="ECO:0007669"/>
    <property type="project" value="TreeGrafter"/>
</dbReference>
<name>A0A3G5FJ49_TETHA</name>
<dbReference type="NCBIfam" id="TIGR01662">
    <property type="entry name" value="HAD-SF-IIIA"/>
    <property type="match status" value="1"/>
</dbReference>
<sequence>MFSSYKPSWMIESIYKITPEQLKNVGIRVVLTDLDNTLIAWDHPDSTDELRKWLEEMKGAGISVVVVSNNSAQRVSRVTDKLGLSYVARALKPLPVGINRACRQLNVNKEEVVMLGDQLMTDIKAANSAGVWSVLVKPVVNTDGWKTRFNRFFERKIMKYLQKKYSDMKWQGEIK</sequence>